<dbReference type="eggNOG" id="COG1354">
    <property type="taxonomic scope" value="Bacteria"/>
</dbReference>
<dbReference type="STRING" id="720554.Clocl_1486"/>
<dbReference type="GO" id="GO:0005737">
    <property type="term" value="C:cytoplasm"/>
    <property type="evidence" value="ECO:0007669"/>
    <property type="project" value="UniProtKB-SubCell"/>
</dbReference>
<dbReference type="HAMAP" id="MF_01805">
    <property type="entry name" value="ScpA"/>
    <property type="match status" value="1"/>
</dbReference>
<dbReference type="OrthoDB" id="9811016at2"/>
<keyword evidence="3" id="KW-0131">Cell cycle</keyword>
<evidence type="ECO:0000256" key="2">
    <source>
        <dbReference type="ARBA" id="ARBA00044777"/>
    </source>
</evidence>
<dbReference type="Pfam" id="PF02616">
    <property type="entry name" value="SMC_ScpA"/>
    <property type="match status" value="1"/>
</dbReference>
<comment type="similarity">
    <text evidence="3">Belongs to the ScpA family.</text>
</comment>
<evidence type="ECO:0000313" key="4">
    <source>
        <dbReference type="EMBL" id="AEV68133.1"/>
    </source>
</evidence>
<reference evidence="5" key="1">
    <citation type="submission" date="2011-12" db="EMBL/GenBank/DDBJ databases">
        <title>Complete sequence of Clostridium clariflavum DSM 19732.</title>
        <authorList>
            <consortium name="US DOE Joint Genome Institute"/>
            <person name="Lucas S."/>
            <person name="Han J."/>
            <person name="Lapidus A."/>
            <person name="Cheng J.-F."/>
            <person name="Goodwin L."/>
            <person name="Pitluck S."/>
            <person name="Peters L."/>
            <person name="Teshima H."/>
            <person name="Detter J.C."/>
            <person name="Han C."/>
            <person name="Tapia R."/>
            <person name="Land M."/>
            <person name="Hauser L."/>
            <person name="Kyrpides N."/>
            <person name="Ivanova N."/>
            <person name="Pagani I."/>
            <person name="Kitzmiller T."/>
            <person name="Lynd L."/>
            <person name="Izquierdo J."/>
            <person name="Woyke T."/>
        </authorList>
    </citation>
    <scope>NUCLEOTIDE SEQUENCE [LARGE SCALE GENOMIC DNA]</scope>
    <source>
        <strain evidence="5">DSM 19732 / NBRC 101661 / EBR45</strain>
    </source>
</reference>
<protein>
    <recommendedName>
        <fullName evidence="2 3">Segregation and condensation protein A</fullName>
    </recommendedName>
</protein>
<dbReference type="AlphaFoldDB" id="G8M215"/>
<sequence length="264" mass="31424">MESVLSKACTIKLQNFEGPFDLLFHLIEKNQVDIYDIPINEITDQYMDYLFQMQEMDLEIASEFLVMAATLLHIKSKLLLPSPKQDKEEEVDPREELVLKLVEYRKYKRFAEILKAREKEWERVYYRQPEEIDIKNVDEPIEISFDELKRVYVELIERNERKINKNADKMTQILQIEKVTLRSKIREVIRTLMHKAYFKFSDLFSFATRSKLEIVTGFLAILELAKLKKVSITQKAQFDEIIVHRTAEKLEDIDIDEEKIAAER</sequence>
<dbReference type="InterPro" id="IPR023093">
    <property type="entry name" value="ScpA-like_C"/>
</dbReference>
<dbReference type="EMBL" id="CP003065">
    <property type="protein sequence ID" value="AEV68133.1"/>
    <property type="molecule type" value="Genomic_DNA"/>
</dbReference>
<dbReference type="Proteomes" id="UP000005435">
    <property type="component" value="Chromosome"/>
</dbReference>
<organism evidence="4 5">
    <name type="scientific">Acetivibrio clariflavus (strain DSM 19732 / NBRC 101661 / EBR45)</name>
    <name type="common">Clostridium clariflavum</name>
    <dbReference type="NCBI Taxonomy" id="720554"/>
    <lineage>
        <taxon>Bacteria</taxon>
        <taxon>Bacillati</taxon>
        <taxon>Bacillota</taxon>
        <taxon>Clostridia</taxon>
        <taxon>Eubacteriales</taxon>
        <taxon>Oscillospiraceae</taxon>
        <taxon>Acetivibrio</taxon>
    </lineage>
</organism>
<name>G8M215_ACECE</name>
<accession>G8M215</accession>
<dbReference type="KEGG" id="ccl:Clocl_1486"/>
<comment type="function">
    <text evidence="3">Participates in chromosomal partition during cell division. May act via the formation of a condensin-like complex containing Smc and ScpB that pull DNA away from mid-cell into both cell halves.</text>
</comment>
<dbReference type="PANTHER" id="PTHR33969">
    <property type="entry name" value="SEGREGATION AND CONDENSATION PROTEIN A"/>
    <property type="match status" value="1"/>
</dbReference>
<dbReference type="Gene3D" id="1.10.10.580">
    <property type="entry name" value="Structural maintenance of chromosome 1. Chain E"/>
    <property type="match status" value="1"/>
</dbReference>
<dbReference type="RefSeq" id="WP_014254745.1">
    <property type="nucleotide sequence ID" value="NC_016627.1"/>
</dbReference>
<dbReference type="GO" id="GO:0051301">
    <property type="term" value="P:cell division"/>
    <property type="evidence" value="ECO:0007669"/>
    <property type="project" value="UniProtKB-KW"/>
</dbReference>
<comment type="subunit">
    <text evidence="3">Component of a cohesin-like complex composed of ScpA, ScpB and the Smc homodimer, in which ScpA and ScpB bind to the head domain of Smc. The presence of the three proteins is required for the association of the complex with DNA.</text>
</comment>
<dbReference type="InterPro" id="IPR003768">
    <property type="entry name" value="ScpA"/>
</dbReference>
<comment type="subcellular location">
    <subcellularLocation>
        <location evidence="3">Cytoplasm</location>
    </subcellularLocation>
    <text evidence="3">Associated with two foci at the outer edges of the nucleoid region in young cells, and at four foci within both cell halves in older cells.</text>
</comment>
<evidence type="ECO:0000313" key="5">
    <source>
        <dbReference type="Proteomes" id="UP000005435"/>
    </source>
</evidence>
<keyword evidence="3" id="KW-0132">Cell division</keyword>
<proteinExistence type="inferred from homology"/>
<keyword evidence="1 3" id="KW-0159">Chromosome partition</keyword>
<evidence type="ECO:0000256" key="3">
    <source>
        <dbReference type="HAMAP-Rule" id="MF_01805"/>
    </source>
</evidence>
<dbReference type="GO" id="GO:0006260">
    <property type="term" value="P:DNA replication"/>
    <property type="evidence" value="ECO:0007669"/>
    <property type="project" value="UniProtKB-UniRule"/>
</dbReference>
<keyword evidence="5" id="KW-1185">Reference proteome</keyword>
<evidence type="ECO:0000256" key="1">
    <source>
        <dbReference type="ARBA" id="ARBA00022829"/>
    </source>
</evidence>
<dbReference type="GO" id="GO:0007059">
    <property type="term" value="P:chromosome segregation"/>
    <property type="evidence" value="ECO:0007669"/>
    <property type="project" value="UniProtKB-UniRule"/>
</dbReference>
<dbReference type="HOGENOM" id="CLU_038686_3_0_9"/>
<gene>
    <name evidence="3" type="primary">scpA</name>
    <name evidence="4" type="ordered locus">Clocl_1486</name>
</gene>
<dbReference type="Gene3D" id="6.10.250.2410">
    <property type="match status" value="1"/>
</dbReference>
<dbReference type="PANTHER" id="PTHR33969:SF2">
    <property type="entry name" value="SEGREGATION AND CONDENSATION PROTEIN A"/>
    <property type="match status" value="1"/>
</dbReference>
<reference evidence="4 5" key="2">
    <citation type="journal article" date="2012" name="Stand. Genomic Sci.">
        <title>Complete Genome Sequence of Clostridium clariflavum DSM 19732.</title>
        <authorList>
            <person name="Izquierdo J.A."/>
            <person name="Goodwin L."/>
            <person name="Davenport K.W."/>
            <person name="Teshima H."/>
            <person name="Bruce D."/>
            <person name="Detter C."/>
            <person name="Tapia R."/>
            <person name="Han S."/>
            <person name="Land M."/>
            <person name="Hauser L."/>
            <person name="Jeffries C.D."/>
            <person name="Han J."/>
            <person name="Pitluck S."/>
            <person name="Nolan M."/>
            <person name="Chen A."/>
            <person name="Huntemann M."/>
            <person name="Mavromatis K."/>
            <person name="Mikhailova N."/>
            <person name="Liolios K."/>
            <person name="Woyke T."/>
            <person name="Lynd L.R."/>
        </authorList>
    </citation>
    <scope>NUCLEOTIDE SEQUENCE [LARGE SCALE GENOMIC DNA]</scope>
    <source>
        <strain evidence="5">DSM 19732 / NBRC 101661 / EBR45</strain>
    </source>
</reference>
<keyword evidence="3" id="KW-0963">Cytoplasm</keyword>